<dbReference type="EMBL" id="CP038033">
    <property type="protein sequence ID" value="QBQ56590.1"/>
    <property type="molecule type" value="Genomic_DNA"/>
</dbReference>
<evidence type="ECO:0000259" key="3">
    <source>
        <dbReference type="Pfam" id="PF08547"/>
    </source>
</evidence>
<keyword evidence="5" id="KW-1185">Reference proteome</keyword>
<dbReference type="PANTHER" id="PTHR13194">
    <property type="entry name" value="COMPLEX I INTERMEDIATE-ASSOCIATED PROTEIN 30"/>
    <property type="match status" value="1"/>
</dbReference>
<dbReference type="Proteomes" id="UP000294325">
    <property type="component" value="Chromosome"/>
</dbReference>
<accession>A0A4P7C472</accession>
<dbReference type="SUPFAM" id="SSF49785">
    <property type="entry name" value="Galactose-binding domain-like"/>
    <property type="match status" value="1"/>
</dbReference>
<evidence type="ECO:0000313" key="5">
    <source>
        <dbReference type="Proteomes" id="UP000294325"/>
    </source>
</evidence>
<gene>
    <name evidence="4" type="ORF">E3U44_14500</name>
</gene>
<comment type="similarity">
    <text evidence="1">Belongs to the CIA30 family.</text>
</comment>
<keyword evidence="2" id="KW-0143">Chaperone</keyword>
<evidence type="ECO:0000256" key="2">
    <source>
        <dbReference type="ARBA" id="ARBA00023186"/>
    </source>
</evidence>
<dbReference type="InterPro" id="IPR008979">
    <property type="entry name" value="Galactose-bd-like_sf"/>
</dbReference>
<protein>
    <submittedName>
        <fullName evidence="4">CIA30 family protein</fullName>
    </submittedName>
</protein>
<dbReference type="GO" id="GO:0051082">
    <property type="term" value="F:unfolded protein binding"/>
    <property type="evidence" value="ECO:0007669"/>
    <property type="project" value="TreeGrafter"/>
</dbReference>
<dbReference type="OrthoDB" id="442188at2"/>
<dbReference type="InterPro" id="IPR013857">
    <property type="entry name" value="NADH-UbQ_OxRdtase-assoc_prot30"/>
</dbReference>
<dbReference type="PANTHER" id="PTHR13194:SF18">
    <property type="entry name" value="COMPLEX I INTERMEDIATE-ASSOCIATED PROTEIN 30, MITOCHONDRIAL"/>
    <property type="match status" value="1"/>
</dbReference>
<name>A0A4P7C472_9GAMM</name>
<dbReference type="KEGG" id="nwr:E3U44_14500"/>
<dbReference type="AlphaFoldDB" id="A0A4P7C472"/>
<sequence>MKAPTRLIILVVLMLLPLTGFLSGNQMIIDFRSQEPRSWQIINDGVMGGLSKSNFRIISSGTGIFEGHVSLANRGGFASVRWPVGKLDLSSFTGLAVRIRGDGQLYRLRLRTDTQFDGIAYQTKFQSSNQAWEVVKLPFATFVPTFRGRILEDEKPLDSSAIFQIGVMIADKQAGDFQLQIEWIKAY</sequence>
<organism evidence="4 5">
    <name type="scientific">Nitrosococcus wardiae</name>
    <dbReference type="NCBI Taxonomy" id="1814290"/>
    <lineage>
        <taxon>Bacteria</taxon>
        <taxon>Pseudomonadati</taxon>
        <taxon>Pseudomonadota</taxon>
        <taxon>Gammaproteobacteria</taxon>
        <taxon>Chromatiales</taxon>
        <taxon>Chromatiaceae</taxon>
        <taxon>Nitrosococcus</taxon>
    </lineage>
</organism>
<dbReference type="GO" id="GO:0032981">
    <property type="term" value="P:mitochondrial respiratory chain complex I assembly"/>
    <property type="evidence" value="ECO:0007669"/>
    <property type="project" value="TreeGrafter"/>
</dbReference>
<dbReference type="Pfam" id="PF08547">
    <property type="entry name" value="CIA30"/>
    <property type="match status" value="1"/>
</dbReference>
<evidence type="ECO:0000313" key="4">
    <source>
        <dbReference type="EMBL" id="QBQ56590.1"/>
    </source>
</evidence>
<proteinExistence type="inferred from homology"/>
<evidence type="ECO:0000256" key="1">
    <source>
        <dbReference type="ARBA" id="ARBA00007884"/>
    </source>
</evidence>
<reference evidence="4 5" key="1">
    <citation type="submission" date="2019-03" db="EMBL/GenBank/DDBJ databases">
        <title>The genome sequence of Nitrosococcus wardiae strain D1FHST reveals the archetypal metabolic capacity of ammonia-oxidizing Gammaproteobacteria.</title>
        <authorList>
            <person name="Wang L."/>
            <person name="Lim C.K."/>
            <person name="Hanson T.E."/>
            <person name="Dang H."/>
            <person name="Klotz M.G."/>
        </authorList>
    </citation>
    <scope>NUCLEOTIDE SEQUENCE [LARGE SCALE GENOMIC DNA]</scope>
    <source>
        <strain evidence="4 5">D1FHS</strain>
    </source>
</reference>
<dbReference type="InterPro" id="IPR039131">
    <property type="entry name" value="NDUFAF1"/>
</dbReference>
<feature type="domain" description="NADH:ubiquinone oxidoreductase intermediate-associated protein 30" evidence="3">
    <location>
        <begin position="30"/>
        <end position="181"/>
    </location>
</feature>